<evidence type="ECO:0000313" key="3">
    <source>
        <dbReference type="EMBL" id="KKS13909.1"/>
    </source>
</evidence>
<feature type="transmembrane region" description="Helical" evidence="2">
    <location>
        <begin position="190"/>
        <end position="206"/>
    </location>
</feature>
<feature type="transmembrane region" description="Helical" evidence="2">
    <location>
        <begin position="65"/>
        <end position="86"/>
    </location>
</feature>
<keyword evidence="2" id="KW-1133">Transmembrane helix</keyword>
<feature type="transmembrane region" description="Helical" evidence="2">
    <location>
        <begin position="166"/>
        <end position="183"/>
    </location>
</feature>
<dbReference type="AlphaFoldDB" id="A0A0G0WMC5"/>
<accession>A0A0G0WMC5</accession>
<dbReference type="EMBL" id="LCBQ01000004">
    <property type="protein sequence ID" value="KKS13909.1"/>
    <property type="molecule type" value="Genomic_DNA"/>
</dbReference>
<reference evidence="3 4" key="1">
    <citation type="journal article" date="2015" name="Nature">
        <title>rRNA introns, odd ribosomes, and small enigmatic genomes across a large radiation of phyla.</title>
        <authorList>
            <person name="Brown C.T."/>
            <person name="Hug L.A."/>
            <person name="Thomas B.C."/>
            <person name="Sharon I."/>
            <person name="Castelle C.J."/>
            <person name="Singh A."/>
            <person name="Wilkins M.J."/>
            <person name="Williams K.H."/>
            <person name="Banfield J.F."/>
        </authorList>
    </citation>
    <scope>NUCLEOTIDE SEQUENCE [LARGE SCALE GENOMIC DNA]</scope>
</reference>
<dbReference type="Gene3D" id="3.40.50.150">
    <property type="entry name" value="Vaccinia Virus protein VP39"/>
    <property type="match status" value="1"/>
</dbReference>
<evidence type="ECO:0000313" key="4">
    <source>
        <dbReference type="Proteomes" id="UP000034380"/>
    </source>
</evidence>
<feature type="transmembrane region" description="Helical" evidence="2">
    <location>
        <begin position="568"/>
        <end position="586"/>
    </location>
</feature>
<comment type="caution">
    <text evidence="3">The sequence shown here is derived from an EMBL/GenBank/DDBJ whole genome shotgun (WGS) entry which is preliminary data.</text>
</comment>
<proteinExistence type="predicted"/>
<evidence type="ECO:0000256" key="1">
    <source>
        <dbReference type="ARBA" id="ARBA00023115"/>
    </source>
</evidence>
<dbReference type="GO" id="GO:0006596">
    <property type="term" value="P:polyamine biosynthetic process"/>
    <property type="evidence" value="ECO:0007669"/>
    <property type="project" value="UniProtKB-KW"/>
</dbReference>
<evidence type="ECO:0000256" key="2">
    <source>
        <dbReference type="SAM" id="Phobius"/>
    </source>
</evidence>
<name>A0A0G0WMC5_9BACT</name>
<keyword evidence="1" id="KW-0620">Polyamine biosynthesis</keyword>
<dbReference type="Proteomes" id="UP000034380">
    <property type="component" value="Unassembled WGS sequence"/>
</dbReference>
<feature type="transmembrane region" description="Helical" evidence="2">
    <location>
        <begin position="625"/>
        <end position="647"/>
    </location>
</feature>
<keyword evidence="2" id="KW-0472">Membrane</keyword>
<sequence length="702" mass="79490">MNKKYYQLALVSFVILFLELLLIRLIGTEIRIFAYLSNIILFAIFIGSGVGMLIKRRFSLRVSAVLLLIIVFAIQTGVFSGITNWLAPLNENIIWFQQDAGSLGGIIGGLLLTTLLFFLVLLSFIPLGQYLGDIFEDSKRIVLVYSINVAASILGMWAFYGSSFFAISPSVGIIVAQFILILLSDNKKHQSFIVVILVLTAAIGLGRRDESEGYRLAKTVWSPYQKLSLYEYPKNDFSRSEYILNVNGVTFMGFFDFSDERRAWIEKKVQELPMPDAYDVRFADQYRLPYLIKPDIQDVLIVGAGGGNDVAAAVREKALAIDAVEIDPQIVKLGKEYHPEHPYSSSRVNIVIDDGRSFFRKTNKKYDLVVMGLADSHTLSSSLTNIRLDHYLYTKESLEEVKKILKPDGLLYLSFEVGEKGRTGEKIEKNLEQVFGHEPVVFKLYDTEFFGLGGVIFMANGGGDVKEKYLSKNYDLQKFIEARQVHYNPSVKSLTDDWPYLYLDKPLIPKIYLGFFIFLITMFLALRRTIVWRGSFRWDLFTLGAGFLLYEFQNVSKTSLLFGNTWTTNLFTITAILLFILLANLVQAKYPLSLKVAYVGIVLTFIAQFMVPLEVFNFLSFYTKAIVSSLFLNLPLFFSGVIFITLFRNAKEKSAAFASNLMGSAAGGLFEVFSFLWGIQSLLFFALACYLVSIPLILRRRL</sequence>
<feature type="transmembrane region" description="Helical" evidence="2">
    <location>
        <begin position="7"/>
        <end position="26"/>
    </location>
</feature>
<protein>
    <submittedName>
        <fullName evidence="3">Methyltransferase type 12</fullName>
    </submittedName>
</protein>
<feature type="transmembrane region" description="Helical" evidence="2">
    <location>
        <begin position="32"/>
        <end position="53"/>
    </location>
</feature>
<keyword evidence="3" id="KW-0808">Transferase</keyword>
<dbReference type="GO" id="GO:0032259">
    <property type="term" value="P:methylation"/>
    <property type="evidence" value="ECO:0007669"/>
    <property type="project" value="UniProtKB-KW"/>
</dbReference>
<dbReference type="InterPro" id="IPR029063">
    <property type="entry name" value="SAM-dependent_MTases_sf"/>
</dbReference>
<dbReference type="PANTHER" id="PTHR43317">
    <property type="entry name" value="THERMOSPERMINE SYNTHASE ACAULIS5"/>
    <property type="match status" value="1"/>
</dbReference>
<keyword evidence="3" id="KW-0489">Methyltransferase</keyword>
<feature type="transmembrane region" description="Helical" evidence="2">
    <location>
        <begin position="679"/>
        <end position="698"/>
    </location>
</feature>
<gene>
    <name evidence="3" type="ORF">UU70_C0004G0002</name>
</gene>
<feature type="transmembrane region" description="Helical" evidence="2">
    <location>
        <begin position="142"/>
        <end position="160"/>
    </location>
</feature>
<dbReference type="CDD" id="cd02440">
    <property type="entry name" value="AdoMet_MTases"/>
    <property type="match status" value="1"/>
</dbReference>
<feature type="transmembrane region" description="Helical" evidence="2">
    <location>
        <begin position="507"/>
        <end position="526"/>
    </location>
</feature>
<dbReference type="GO" id="GO:0008168">
    <property type="term" value="F:methyltransferase activity"/>
    <property type="evidence" value="ECO:0007669"/>
    <property type="project" value="UniProtKB-KW"/>
</dbReference>
<feature type="transmembrane region" description="Helical" evidence="2">
    <location>
        <begin position="598"/>
        <end position="619"/>
    </location>
</feature>
<organism evidence="3 4">
    <name type="scientific">Candidatus Yanofskybacteria bacterium GW2011_GWA1_41_6</name>
    <dbReference type="NCBI Taxonomy" id="1619020"/>
    <lineage>
        <taxon>Bacteria</taxon>
        <taxon>Candidatus Yanofskyibacteriota</taxon>
    </lineage>
</organism>
<dbReference type="PANTHER" id="PTHR43317:SF1">
    <property type="entry name" value="THERMOSPERMINE SYNTHASE ACAULIS5"/>
    <property type="match status" value="1"/>
</dbReference>
<dbReference type="SUPFAM" id="SSF53335">
    <property type="entry name" value="S-adenosyl-L-methionine-dependent methyltransferases"/>
    <property type="match status" value="1"/>
</dbReference>
<feature type="transmembrane region" description="Helical" evidence="2">
    <location>
        <begin position="106"/>
        <end position="130"/>
    </location>
</feature>
<keyword evidence="2" id="KW-0812">Transmembrane</keyword>
<dbReference type="Pfam" id="PF01564">
    <property type="entry name" value="Spermine_synth"/>
    <property type="match status" value="1"/>
</dbReference>